<gene>
    <name evidence="1" type="ORF">GJJ30_31975</name>
</gene>
<comment type="caution">
    <text evidence="1">The sequence shown here is derived from an EMBL/GenBank/DDBJ whole genome shotgun (WGS) entry which is preliminary data.</text>
</comment>
<dbReference type="Proteomes" id="UP000441754">
    <property type="component" value="Unassembled WGS sequence"/>
</dbReference>
<evidence type="ECO:0000313" key="1">
    <source>
        <dbReference type="EMBL" id="MRS65946.1"/>
    </source>
</evidence>
<reference evidence="1 2" key="1">
    <citation type="journal article" date="2018" name="Antonie Van Leeuwenhoek">
        <title>Larkinella terrae sp. nov., isolated from soil on Jeju Island, South Korea.</title>
        <authorList>
            <person name="Ten L.N."/>
            <person name="Jeon J."/>
            <person name="Park S.J."/>
            <person name="Park S."/>
            <person name="Lee S.Y."/>
            <person name="Kim M.K."/>
            <person name="Jung H.Y."/>
        </authorList>
    </citation>
    <scope>NUCLEOTIDE SEQUENCE [LARGE SCALE GENOMIC DNA]</scope>
    <source>
        <strain evidence="1 2">KCTC 52001</strain>
    </source>
</reference>
<dbReference type="AlphaFoldDB" id="A0A7K0EWW9"/>
<dbReference type="RefSeq" id="WP_154179447.1">
    <property type="nucleotide sequence ID" value="NZ_WJXZ01000022.1"/>
</dbReference>
<keyword evidence="2" id="KW-1185">Reference proteome</keyword>
<dbReference type="EMBL" id="WJXZ01000022">
    <property type="protein sequence ID" value="MRS65946.1"/>
    <property type="molecule type" value="Genomic_DNA"/>
</dbReference>
<name>A0A7K0EWW9_9BACT</name>
<protein>
    <submittedName>
        <fullName evidence="1">Uncharacterized protein</fullName>
    </submittedName>
</protein>
<proteinExistence type="predicted"/>
<organism evidence="1 2">
    <name type="scientific">Larkinella terrae</name>
    <dbReference type="NCBI Taxonomy" id="2025311"/>
    <lineage>
        <taxon>Bacteria</taxon>
        <taxon>Pseudomonadati</taxon>
        <taxon>Bacteroidota</taxon>
        <taxon>Cytophagia</taxon>
        <taxon>Cytophagales</taxon>
        <taxon>Spirosomataceae</taxon>
        <taxon>Larkinella</taxon>
    </lineage>
</organism>
<evidence type="ECO:0000313" key="2">
    <source>
        <dbReference type="Proteomes" id="UP000441754"/>
    </source>
</evidence>
<sequence>MTSYQIDILNPKATKLLQDLADLDLIAIRQTTEDGFLKIVNRLRTKAADNPPSLEDITKEIESVRAKRYAKKKA</sequence>
<accession>A0A7K0EWW9</accession>
<dbReference type="OrthoDB" id="964950at2"/>